<sequence length="146" mass="16954">MHQHPIIINPWTMTLLLSEIPTSLWNSRRSRNEKAKKLGILHQIDNCCQIDIATQQLVKRCSTDSSQKSQRGHNTFSIVMFLYRRTDLVGILSCLQRQAKMDRDLLLLHKHANLGRWRKNFSNKTASILKTMEDIKSLGFVLIKNI</sequence>
<dbReference type="InParanoid" id="A0A251VP52"/>
<proteinExistence type="predicted"/>
<evidence type="ECO:0000313" key="3">
    <source>
        <dbReference type="Proteomes" id="UP000215914"/>
    </source>
</evidence>
<gene>
    <name evidence="2" type="ORF">HannXRQ_Chr01g0008181</name>
    <name evidence="1" type="ORF">HanXRQr2_Chr01g0010741</name>
</gene>
<accession>A0A251VP52</accession>
<keyword evidence="3" id="KW-1185">Reference proteome</keyword>
<reference evidence="1" key="3">
    <citation type="submission" date="2020-06" db="EMBL/GenBank/DDBJ databases">
        <title>Helianthus annuus Genome sequencing and assembly Release 2.</title>
        <authorList>
            <person name="Gouzy J."/>
            <person name="Langlade N."/>
            <person name="Munos S."/>
        </authorList>
    </citation>
    <scope>NUCLEOTIDE SEQUENCE</scope>
    <source>
        <tissue evidence="1">Leaves</tissue>
    </source>
</reference>
<dbReference type="AlphaFoldDB" id="A0A251VP52"/>
<organism evidence="2 3">
    <name type="scientific">Helianthus annuus</name>
    <name type="common">Common sunflower</name>
    <dbReference type="NCBI Taxonomy" id="4232"/>
    <lineage>
        <taxon>Eukaryota</taxon>
        <taxon>Viridiplantae</taxon>
        <taxon>Streptophyta</taxon>
        <taxon>Embryophyta</taxon>
        <taxon>Tracheophyta</taxon>
        <taxon>Spermatophyta</taxon>
        <taxon>Magnoliopsida</taxon>
        <taxon>eudicotyledons</taxon>
        <taxon>Gunneridae</taxon>
        <taxon>Pentapetalae</taxon>
        <taxon>asterids</taxon>
        <taxon>campanulids</taxon>
        <taxon>Asterales</taxon>
        <taxon>Asteraceae</taxon>
        <taxon>Asteroideae</taxon>
        <taxon>Heliantheae alliance</taxon>
        <taxon>Heliantheae</taxon>
        <taxon>Helianthus</taxon>
    </lineage>
</organism>
<dbReference type="Gramene" id="mRNA:HanXRQr2_Chr01g0010741">
    <property type="protein sequence ID" value="mRNA:HanXRQr2_Chr01g0010741"/>
    <property type="gene ID" value="HanXRQr2_Chr01g0010741"/>
</dbReference>
<dbReference type="EMBL" id="CM007890">
    <property type="protein sequence ID" value="OTG36491.1"/>
    <property type="molecule type" value="Genomic_DNA"/>
</dbReference>
<reference evidence="1 3" key="1">
    <citation type="journal article" date="2017" name="Nature">
        <title>The sunflower genome provides insights into oil metabolism, flowering and Asterid evolution.</title>
        <authorList>
            <person name="Badouin H."/>
            <person name="Gouzy J."/>
            <person name="Grassa C.J."/>
            <person name="Murat F."/>
            <person name="Staton S.E."/>
            <person name="Cottret L."/>
            <person name="Lelandais-Briere C."/>
            <person name="Owens G.L."/>
            <person name="Carrere S."/>
            <person name="Mayjonade B."/>
            <person name="Legrand L."/>
            <person name="Gill N."/>
            <person name="Kane N.C."/>
            <person name="Bowers J.E."/>
            <person name="Hubner S."/>
            <person name="Bellec A."/>
            <person name="Berard A."/>
            <person name="Berges H."/>
            <person name="Blanchet N."/>
            <person name="Boniface M.C."/>
            <person name="Brunel D."/>
            <person name="Catrice O."/>
            <person name="Chaidir N."/>
            <person name="Claudel C."/>
            <person name="Donnadieu C."/>
            <person name="Faraut T."/>
            <person name="Fievet G."/>
            <person name="Helmstetter N."/>
            <person name="King M."/>
            <person name="Knapp S.J."/>
            <person name="Lai Z."/>
            <person name="Le Paslier M.C."/>
            <person name="Lippi Y."/>
            <person name="Lorenzon L."/>
            <person name="Mandel J.R."/>
            <person name="Marage G."/>
            <person name="Marchand G."/>
            <person name="Marquand E."/>
            <person name="Bret-Mestries E."/>
            <person name="Morien E."/>
            <person name="Nambeesan S."/>
            <person name="Nguyen T."/>
            <person name="Pegot-Espagnet P."/>
            <person name="Pouilly N."/>
            <person name="Raftis F."/>
            <person name="Sallet E."/>
            <person name="Schiex T."/>
            <person name="Thomas J."/>
            <person name="Vandecasteele C."/>
            <person name="Vares D."/>
            <person name="Vear F."/>
            <person name="Vautrin S."/>
            <person name="Crespi M."/>
            <person name="Mangin B."/>
            <person name="Burke J.M."/>
            <person name="Salse J."/>
            <person name="Munos S."/>
            <person name="Vincourt P."/>
            <person name="Rieseberg L.H."/>
            <person name="Langlade N.B."/>
        </authorList>
    </citation>
    <scope>NUCLEOTIDE SEQUENCE [LARGE SCALE GENOMIC DNA]</scope>
    <source>
        <strain evidence="3">cv. SF193</strain>
        <tissue evidence="1">Leaves</tissue>
    </source>
</reference>
<protein>
    <submittedName>
        <fullName evidence="2">Uncharacterized protein</fullName>
    </submittedName>
</protein>
<dbReference type="Proteomes" id="UP000215914">
    <property type="component" value="Chromosome 1"/>
</dbReference>
<evidence type="ECO:0000313" key="2">
    <source>
        <dbReference type="EMBL" id="OTG36491.1"/>
    </source>
</evidence>
<name>A0A251VP52_HELAN</name>
<reference evidence="2" key="2">
    <citation type="submission" date="2017-02" db="EMBL/GenBank/DDBJ databases">
        <title>Sunflower complete genome.</title>
        <authorList>
            <person name="Langlade N."/>
            <person name="Munos S."/>
        </authorList>
    </citation>
    <scope>NUCLEOTIDE SEQUENCE [LARGE SCALE GENOMIC DNA]</scope>
    <source>
        <tissue evidence="2">Leaves</tissue>
    </source>
</reference>
<dbReference type="EMBL" id="MNCJ02000316">
    <property type="protein sequence ID" value="KAF5821173.1"/>
    <property type="molecule type" value="Genomic_DNA"/>
</dbReference>
<evidence type="ECO:0000313" key="1">
    <source>
        <dbReference type="EMBL" id="KAF5821173.1"/>
    </source>
</evidence>